<proteinExistence type="predicted"/>
<gene>
    <name evidence="2" type="ORF">H4K34_02915</name>
</gene>
<dbReference type="KEGG" id="chyd:H4K34_02915"/>
<dbReference type="RefSeq" id="WP_210759339.1">
    <property type="nucleotide sequence ID" value="NZ_CP060139.1"/>
</dbReference>
<dbReference type="InterPro" id="IPR054297">
    <property type="entry name" value="DUF7033"/>
</dbReference>
<protein>
    <submittedName>
        <fullName evidence="2">Polysaccharide deacetylase family protein</fullName>
    </submittedName>
</protein>
<sequence>MSPRIRYVARLVFQNLLGLELRFTHDKEEYLLSTLPKINYSRDFLQSGIYLQCAHLLFETDISEQELKPGQYKGVPTLFQSSQQSHLPFDPLAASFYLVSRYEEYMPFIPDEHLRFPAQESILYKIDALSIPLVNAWAEIIADLLKEQNPSIEFKKPQYQFYNSVDIDNAAAFLGKGIFRALGGYLQDIISLNFRRVLARSRCIFIGEKDPFDTFDFVLSLQEKYKFQTIYFALFGRMGQYDRSLTRYSTRLQRYLKGIADFCEMGIHPSYRSNDNYDWLEEEITALQRVLKKDITKSRQHFLKLKFPSTYRNLLQLELTDDYSMGYASEHGFRAGICTPFRFYDLEQEIETPLLIHPFPFMDGTFIYYLKQKPADAWPIIEYYIETYRKYGGELIPIWHNRIYSEKEAEWEGWNEIFEKMVKAAV</sequence>
<dbReference type="AlphaFoldDB" id="A0A7H0VGG4"/>
<feature type="domain" description="DUF7033" evidence="1">
    <location>
        <begin position="87"/>
        <end position="173"/>
    </location>
</feature>
<evidence type="ECO:0000259" key="1">
    <source>
        <dbReference type="Pfam" id="PF23019"/>
    </source>
</evidence>
<name>A0A7H0VGG4_9FLAO</name>
<organism evidence="2 3">
    <name type="scientific">Croceimicrobium hydrocarbonivorans</name>
    <dbReference type="NCBI Taxonomy" id="2761580"/>
    <lineage>
        <taxon>Bacteria</taxon>
        <taxon>Pseudomonadati</taxon>
        <taxon>Bacteroidota</taxon>
        <taxon>Flavobacteriia</taxon>
        <taxon>Flavobacteriales</taxon>
        <taxon>Owenweeksiaceae</taxon>
        <taxon>Croceimicrobium</taxon>
    </lineage>
</organism>
<dbReference type="Proteomes" id="UP000516305">
    <property type="component" value="Chromosome"/>
</dbReference>
<dbReference type="Pfam" id="PF23019">
    <property type="entry name" value="DUF7033"/>
    <property type="match status" value="1"/>
</dbReference>
<evidence type="ECO:0000313" key="2">
    <source>
        <dbReference type="EMBL" id="QNR24812.1"/>
    </source>
</evidence>
<keyword evidence="3" id="KW-1185">Reference proteome</keyword>
<dbReference type="EMBL" id="CP060139">
    <property type="protein sequence ID" value="QNR24812.1"/>
    <property type="molecule type" value="Genomic_DNA"/>
</dbReference>
<evidence type="ECO:0000313" key="3">
    <source>
        <dbReference type="Proteomes" id="UP000516305"/>
    </source>
</evidence>
<reference evidence="2 3" key="1">
    <citation type="submission" date="2020-08" db="EMBL/GenBank/DDBJ databases">
        <title>Croceimicrobium hydrocarbonivorans gen. nov., sp. nov., a novel marine bacterium isolated from a bacterial consortium that degrades polyethylene terephthalate.</title>
        <authorList>
            <person name="Liu R."/>
        </authorList>
    </citation>
    <scope>NUCLEOTIDE SEQUENCE [LARGE SCALE GENOMIC DNA]</scope>
    <source>
        <strain evidence="2 3">A20-9</strain>
    </source>
</reference>
<accession>A0A7H0VGG4</accession>
<dbReference type="CDD" id="cd10931">
    <property type="entry name" value="CE4_u7"/>
    <property type="match status" value="1"/>
</dbReference>